<evidence type="ECO:0000313" key="8">
    <source>
        <dbReference type="Proteomes" id="UP000694251"/>
    </source>
</evidence>
<name>A0A8T1YNX0_ARASU</name>
<keyword evidence="4" id="KW-0611">Plant defense</keyword>
<evidence type="ECO:0000256" key="3">
    <source>
        <dbReference type="ARBA" id="ARBA00022577"/>
    </source>
</evidence>
<keyword evidence="8" id="KW-1185">Reference proteome</keyword>
<dbReference type="Pfam" id="PF25052">
    <property type="entry name" value="AtDEF-like"/>
    <property type="match status" value="1"/>
</dbReference>
<protein>
    <submittedName>
        <fullName evidence="7">Uncharacterized protein</fullName>
    </submittedName>
</protein>
<comment type="similarity">
    <text evidence="1">Belongs to the DEFL family.</text>
</comment>
<comment type="caution">
    <text evidence="7">The sequence shown here is derived from an EMBL/GenBank/DDBJ whole genome shotgun (WGS) entry which is preliminary data.</text>
</comment>
<organism evidence="7 8">
    <name type="scientific">Arabidopsis suecica</name>
    <name type="common">Swedish thale-cress</name>
    <name type="synonym">Cardaminopsis suecica</name>
    <dbReference type="NCBI Taxonomy" id="45249"/>
    <lineage>
        <taxon>Eukaryota</taxon>
        <taxon>Viridiplantae</taxon>
        <taxon>Streptophyta</taxon>
        <taxon>Embryophyta</taxon>
        <taxon>Tracheophyta</taxon>
        <taxon>Spermatophyta</taxon>
        <taxon>Magnoliopsida</taxon>
        <taxon>eudicotyledons</taxon>
        <taxon>Gunneridae</taxon>
        <taxon>Pentapetalae</taxon>
        <taxon>rosids</taxon>
        <taxon>malvids</taxon>
        <taxon>Brassicales</taxon>
        <taxon>Brassicaceae</taxon>
        <taxon>Camelineae</taxon>
        <taxon>Arabidopsis</taxon>
    </lineage>
</organism>
<dbReference type="OrthoDB" id="1093001at2759"/>
<keyword evidence="2" id="KW-0929">Antimicrobial</keyword>
<evidence type="ECO:0000256" key="6">
    <source>
        <dbReference type="SAM" id="SignalP"/>
    </source>
</evidence>
<feature type="chain" id="PRO_5044693543" evidence="6">
    <location>
        <begin position="28"/>
        <end position="94"/>
    </location>
</feature>
<keyword evidence="3" id="KW-0295">Fungicide</keyword>
<gene>
    <name evidence="7" type="ORF">ISN44_As12g029200</name>
</gene>
<dbReference type="GO" id="GO:0050832">
    <property type="term" value="P:defense response to fungus"/>
    <property type="evidence" value="ECO:0007669"/>
    <property type="project" value="UniProtKB-KW"/>
</dbReference>
<evidence type="ECO:0000256" key="1">
    <source>
        <dbReference type="ARBA" id="ARBA00006722"/>
    </source>
</evidence>
<dbReference type="Proteomes" id="UP000694251">
    <property type="component" value="Chromosome 12"/>
</dbReference>
<feature type="signal peptide" evidence="6">
    <location>
        <begin position="1"/>
        <end position="27"/>
    </location>
</feature>
<proteinExistence type="inferred from homology"/>
<dbReference type="GO" id="GO:0031640">
    <property type="term" value="P:killing of cells of another organism"/>
    <property type="evidence" value="ECO:0007669"/>
    <property type="project" value="UniProtKB-KW"/>
</dbReference>
<sequence>MAIEKFSHVLLLSLILFALIHLPSVFSVKGTPCIQGSVCSNDMTCNELCKFKGYKLGGFCQKYVGKTTGHCCCFPGFESHDSFVSDDTNVLITN</sequence>
<evidence type="ECO:0000256" key="4">
    <source>
        <dbReference type="ARBA" id="ARBA00022821"/>
    </source>
</evidence>
<evidence type="ECO:0000256" key="5">
    <source>
        <dbReference type="ARBA" id="ARBA00023157"/>
    </source>
</evidence>
<keyword evidence="5" id="KW-1015">Disulfide bond</keyword>
<evidence type="ECO:0000256" key="2">
    <source>
        <dbReference type="ARBA" id="ARBA00022529"/>
    </source>
</evidence>
<evidence type="ECO:0000313" key="7">
    <source>
        <dbReference type="EMBL" id="KAG7547702.1"/>
    </source>
</evidence>
<reference evidence="7 8" key="1">
    <citation type="submission" date="2020-12" db="EMBL/GenBank/DDBJ databases">
        <title>Concerted genomic and epigenomic changes stabilize Arabidopsis allopolyploids.</title>
        <authorList>
            <person name="Chen Z."/>
        </authorList>
    </citation>
    <scope>NUCLEOTIDE SEQUENCE [LARGE SCALE GENOMIC DNA]</scope>
    <source>
        <strain evidence="7">As9502</strain>
        <tissue evidence="7">Leaf</tissue>
    </source>
</reference>
<dbReference type="AlphaFoldDB" id="A0A8T1YNX0"/>
<dbReference type="InterPro" id="IPR010851">
    <property type="entry name" value="DEFL"/>
</dbReference>
<accession>A0A8T1YNX0</accession>
<dbReference type="EMBL" id="JAEFBJ010000012">
    <property type="protein sequence ID" value="KAG7547703.1"/>
    <property type="molecule type" value="Genomic_DNA"/>
</dbReference>
<keyword evidence="6" id="KW-0732">Signal</keyword>
<dbReference type="EMBL" id="JAEFBJ010000012">
    <property type="protein sequence ID" value="KAG7547702.1"/>
    <property type="molecule type" value="Genomic_DNA"/>
</dbReference>